<gene>
    <name evidence="2" type="ORF">METZ01_LOCUS27369</name>
</gene>
<proteinExistence type="predicted"/>
<dbReference type="PANTHER" id="PTHR35024">
    <property type="entry name" value="HYPOTHETICAL CYTOSOLIC PROTEIN"/>
    <property type="match status" value="1"/>
</dbReference>
<dbReference type="InterPro" id="IPR007607">
    <property type="entry name" value="BacA/B"/>
</dbReference>
<reference evidence="2" key="1">
    <citation type="submission" date="2018-05" db="EMBL/GenBank/DDBJ databases">
        <authorList>
            <person name="Lanie J.A."/>
            <person name="Ng W.-L."/>
            <person name="Kazmierczak K.M."/>
            <person name="Andrzejewski T.M."/>
            <person name="Davidsen T.M."/>
            <person name="Wayne K.J."/>
            <person name="Tettelin H."/>
            <person name="Glass J.I."/>
            <person name="Rusch D."/>
            <person name="Podicherti R."/>
            <person name="Tsui H.-C.T."/>
            <person name="Winkler M.E."/>
        </authorList>
    </citation>
    <scope>NUCLEOTIDE SEQUENCE</scope>
</reference>
<dbReference type="Pfam" id="PF04519">
    <property type="entry name" value="Bactofilin"/>
    <property type="match status" value="1"/>
</dbReference>
<evidence type="ECO:0000256" key="1">
    <source>
        <dbReference type="SAM" id="MobiDB-lite"/>
    </source>
</evidence>
<feature type="compositionally biased region" description="Basic and acidic residues" evidence="1">
    <location>
        <begin position="108"/>
        <end position="118"/>
    </location>
</feature>
<sequence length="133" mass="14042">MKNFDLSAGCNTIEKNTTFVGNFVSESDFRIDGAFEGSIETKGKVVIGEKGSINGTIVCNSADIAGNFTGTIQVKDLLSVESTGSVEGDVTISKLIVESGAIFNAKSSMKEEKEDSGGLKKITNFSDSREKTA</sequence>
<accession>A0A381Q586</accession>
<evidence type="ECO:0000313" key="2">
    <source>
        <dbReference type="EMBL" id="SUZ74515.1"/>
    </source>
</evidence>
<protein>
    <recommendedName>
        <fullName evidence="3">Polymer-forming cytoskeletal protein</fullName>
    </recommendedName>
</protein>
<feature type="region of interest" description="Disordered" evidence="1">
    <location>
        <begin position="107"/>
        <end position="133"/>
    </location>
</feature>
<dbReference type="PANTHER" id="PTHR35024:SF4">
    <property type="entry name" value="POLYMER-FORMING CYTOSKELETAL PROTEIN"/>
    <property type="match status" value="1"/>
</dbReference>
<name>A0A381Q586_9ZZZZ</name>
<evidence type="ECO:0008006" key="3">
    <source>
        <dbReference type="Google" id="ProtNLM"/>
    </source>
</evidence>
<organism evidence="2">
    <name type="scientific">marine metagenome</name>
    <dbReference type="NCBI Taxonomy" id="408172"/>
    <lineage>
        <taxon>unclassified sequences</taxon>
        <taxon>metagenomes</taxon>
        <taxon>ecological metagenomes</taxon>
    </lineage>
</organism>
<dbReference type="EMBL" id="UINC01001213">
    <property type="protein sequence ID" value="SUZ74515.1"/>
    <property type="molecule type" value="Genomic_DNA"/>
</dbReference>
<dbReference type="AlphaFoldDB" id="A0A381Q586"/>